<sequence>MTIEQQLGDTIPLDRMEVVLDDELLSMWIAAPTDISNMDSWDAYFADIIRTNAGSLV</sequence>
<keyword evidence="2" id="KW-1185">Reference proteome</keyword>
<dbReference type="AlphaFoldDB" id="A0AAD6TEX8"/>
<evidence type="ECO:0000313" key="2">
    <source>
        <dbReference type="Proteomes" id="UP001218188"/>
    </source>
</evidence>
<proteinExistence type="predicted"/>
<reference evidence="1" key="1">
    <citation type="submission" date="2023-03" db="EMBL/GenBank/DDBJ databases">
        <title>Massive genome expansion in bonnet fungi (Mycena s.s.) driven by repeated elements and novel gene families across ecological guilds.</title>
        <authorList>
            <consortium name="Lawrence Berkeley National Laboratory"/>
            <person name="Harder C.B."/>
            <person name="Miyauchi S."/>
            <person name="Viragh M."/>
            <person name="Kuo A."/>
            <person name="Thoen E."/>
            <person name="Andreopoulos B."/>
            <person name="Lu D."/>
            <person name="Skrede I."/>
            <person name="Drula E."/>
            <person name="Henrissat B."/>
            <person name="Morin E."/>
            <person name="Kohler A."/>
            <person name="Barry K."/>
            <person name="LaButti K."/>
            <person name="Morin E."/>
            <person name="Salamov A."/>
            <person name="Lipzen A."/>
            <person name="Mereny Z."/>
            <person name="Hegedus B."/>
            <person name="Baldrian P."/>
            <person name="Stursova M."/>
            <person name="Weitz H."/>
            <person name="Taylor A."/>
            <person name="Grigoriev I.V."/>
            <person name="Nagy L.G."/>
            <person name="Martin F."/>
            <person name="Kauserud H."/>
        </authorList>
    </citation>
    <scope>NUCLEOTIDE SEQUENCE</scope>
    <source>
        <strain evidence="1">CBHHK200</strain>
    </source>
</reference>
<dbReference type="Proteomes" id="UP001218188">
    <property type="component" value="Unassembled WGS sequence"/>
</dbReference>
<comment type="caution">
    <text evidence="1">The sequence shown here is derived from an EMBL/GenBank/DDBJ whole genome shotgun (WGS) entry which is preliminary data.</text>
</comment>
<accession>A0AAD6TEX8</accession>
<gene>
    <name evidence="1" type="ORF">C8F04DRAFT_1250555</name>
</gene>
<organism evidence="1 2">
    <name type="scientific">Mycena alexandri</name>
    <dbReference type="NCBI Taxonomy" id="1745969"/>
    <lineage>
        <taxon>Eukaryota</taxon>
        <taxon>Fungi</taxon>
        <taxon>Dikarya</taxon>
        <taxon>Basidiomycota</taxon>
        <taxon>Agaricomycotina</taxon>
        <taxon>Agaricomycetes</taxon>
        <taxon>Agaricomycetidae</taxon>
        <taxon>Agaricales</taxon>
        <taxon>Marasmiineae</taxon>
        <taxon>Mycenaceae</taxon>
        <taxon>Mycena</taxon>
    </lineage>
</organism>
<evidence type="ECO:0000313" key="1">
    <source>
        <dbReference type="EMBL" id="KAJ7043935.1"/>
    </source>
</evidence>
<name>A0AAD6TEX8_9AGAR</name>
<dbReference type="EMBL" id="JARJCM010000008">
    <property type="protein sequence ID" value="KAJ7043935.1"/>
    <property type="molecule type" value="Genomic_DNA"/>
</dbReference>
<protein>
    <submittedName>
        <fullName evidence="1">Uncharacterized protein</fullName>
    </submittedName>
</protein>